<dbReference type="PANTHER" id="PTHR43433">
    <property type="entry name" value="HYDROLASE, ALPHA/BETA FOLD FAMILY PROTEIN"/>
    <property type="match status" value="1"/>
</dbReference>
<protein>
    <submittedName>
        <fullName evidence="2">Alpha/beta hydrolase</fullName>
    </submittedName>
</protein>
<dbReference type="GO" id="GO:0016787">
    <property type="term" value="F:hydrolase activity"/>
    <property type="evidence" value="ECO:0007669"/>
    <property type="project" value="UniProtKB-KW"/>
</dbReference>
<dbReference type="AlphaFoldDB" id="A0A892I584"/>
<dbReference type="InterPro" id="IPR029058">
    <property type="entry name" value="AB_hydrolase_fold"/>
</dbReference>
<organism evidence="2 3">
    <name type="scientific">Burkholderia dolosa</name>
    <dbReference type="NCBI Taxonomy" id="152500"/>
    <lineage>
        <taxon>Bacteria</taxon>
        <taxon>Pseudomonadati</taxon>
        <taxon>Pseudomonadota</taxon>
        <taxon>Betaproteobacteria</taxon>
        <taxon>Burkholderiales</taxon>
        <taxon>Burkholderiaceae</taxon>
        <taxon>Burkholderia</taxon>
        <taxon>Burkholderia cepacia complex</taxon>
    </lineage>
</organism>
<dbReference type="EMBL" id="CP069483">
    <property type="protein sequence ID" value="QRO80353.1"/>
    <property type="molecule type" value="Genomic_DNA"/>
</dbReference>
<dbReference type="InterPro" id="IPR000073">
    <property type="entry name" value="AB_hydrolase_1"/>
</dbReference>
<name>A0A892I584_9BURK</name>
<dbReference type="Gene3D" id="3.40.50.1820">
    <property type="entry name" value="alpha/beta hydrolase"/>
    <property type="match status" value="1"/>
</dbReference>
<reference evidence="2 3" key="1">
    <citation type="submission" date="2021-02" db="EMBL/GenBank/DDBJ databases">
        <title>FDA dAtabase for Regulatory Grade micrObial Sequences (FDA-ARGOS): Supporting development and validation of Infectious Disease Dx tests.</title>
        <authorList>
            <person name="Minogue T."/>
            <person name="Wolcott M."/>
            <person name="Wasieloski L."/>
            <person name="Aguilar W."/>
            <person name="Moore D."/>
            <person name="Jaissle J."/>
            <person name="Tallon L."/>
            <person name="Sadzewicz L."/>
            <person name="Zhao X."/>
            <person name="Boylan J."/>
            <person name="Ott S."/>
            <person name="Bowen H."/>
            <person name="Vavikolanu K."/>
            <person name="Mehta A."/>
            <person name="Aluvathingal J."/>
            <person name="Nadendla S."/>
            <person name="Yan Y."/>
            <person name="Sichtig H."/>
        </authorList>
    </citation>
    <scope>NUCLEOTIDE SEQUENCE [LARGE SCALE GENOMIC DNA]</scope>
    <source>
        <strain evidence="2 3">FDAARGOS_1272</strain>
    </source>
</reference>
<dbReference type="PRINTS" id="PR00111">
    <property type="entry name" value="ABHYDROLASE"/>
</dbReference>
<evidence type="ECO:0000313" key="3">
    <source>
        <dbReference type="Proteomes" id="UP000625568"/>
    </source>
</evidence>
<dbReference type="InterPro" id="IPR050471">
    <property type="entry name" value="AB_hydrolase"/>
</dbReference>
<feature type="domain" description="AB hydrolase-1" evidence="1">
    <location>
        <begin position="87"/>
        <end position="318"/>
    </location>
</feature>
<gene>
    <name evidence="2" type="ORF">I6K02_18655</name>
</gene>
<dbReference type="SUPFAM" id="SSF53474">
    <property type="entry name" value="alpha/beta-Hydrolases"/>
    <property type="match status" value="1"/>
</dbReference>
<sequence>MSHDIRGARSARSSRNGTTPSLRHAALALLMAGMLNAPISARTVSYSATGDCAAIAGDPVSRASLHQQIAHTANGDIAYYRFGSGSPIVLQTGFRATIAEWNRAFLRSLAQHHEVIVFDNRGVGRSIPDAARFTVRDMASDLNALIDTLGLKDVTVVGWSMGGAVAAQFAVEHPRAAQRIVLMAAPAPGSSAARIAPDVDATLSGTPGTTFDDVMAVLFPKSALPVAERCFRDAMFVPPDYTLPDISAPVTAGQSALLRDWANDADAAQSLRRLSLPTLVLAGDDDQVLPRRNAETLADTIAGSQLLVVRAAGHAMMYQYPRELAAAIDAFIARTNAAAAGR</sequence>
<dbReference type="RefSeq" id="WP_081293654.1">
    <property type="nucleotide sequence ID" value="NZ_CABVPR010000025.1"/>
</dbReference>
<accession>A0A892I584</accession>
<evidence type="ECO:0000259" key="1">
    <source>
        <dbReference type="Pfam" id="PF00561"/>
    </source>
</evidence>
<dbReference type="PANTHER" id="PTHR43433:SF5">
    <property type="entry name" value="AB HYDROLASE-1 DOMAIN-CONTAINING PROTEIN"/>
    <property type="match status" value="1"/>
</dbReference>
<dbReference type="Proteomes" id="UP000625568">
    <property type="component" value="Chromosome 2"/>
</dbReference>
<dbReference type="Pfam" id="PF00561">
    <property type="entry name" value="Abhydrolase_1"/>
    <property type="match status" value="1"/>
</dbReference>
<keyword evidence="3" id="KW-1185">Reference proteome</keyword>
<evidence type="ECO:0000313" key="2">
    <source>
        <dbReference type="EMBL" id="QRO80353.1"/>
    </source>
</evidence>
<dbReference type="GeneID" id="93130303"/>
<proteinExistence type="predicted"/>
<keyword evidence="2" id="KW-0378">Hydrolase</keyword>